<dbReference type="AlphaFoldDB" id="A0A0A9BZM9"/>
<dbReference type="EMBL" id="GBRH01229114">
    <property type="protein sequence ID" value="JAD68781.1"/>
    <property type="molecule type" value="Transcribed_RNA"/>
</dbReference>
<accession>A0A0A9BZM9</accession>
<proteinExistence type="predicted"/>
<sequence length="50" mass="6021">MFSLFNYSCLSILHCICSKISILSTYQASKNLQRYVVFWTFCYYYLECLI</sequence>
<protein>
    <submittedName>
        <fullName evidence="1">Uncharacterized protein</fullName>
    </submittedName>
</protein>
<reference evidence="1" key="2">
    <citation type="journal article" date="2015" name="Data Brief">
        <title>Shoot transcriptome of the giant reed, Arundo donax.</title>
        <authorList>
            <person name="Barrero R.A."/>
            <person name="Guerrero F.D."/>
            <person name="Moolhuijzen P."/>
            <person name="Goolsby J.A."/>
            <person name="Tidwell J."/>
            <person name="Bellgard S.E."/>
            <person name="Bellgard M.I."/>
        </authorList>
    </citation>
    <scope>NUCLEOTIDE SEQUENCE</scope>
    <source>
        <tissue evidence="1">Shoot tissue taken approximately 20 cm above the soil surface</tissue>
    </source>
</reference>
<name>A0A0A9BZM9_ARUDO</name>
<organism evidence="1">
    <name type="scientific">Arundo donax</name>
    <name type="common">Giant reed</name>
    <name type="synonym">Donax arundinaceus</name>
    <dbReference type="NCBI Taxonomy" id="35708"/>
    <lineage>
        <taxon>Eukaryota</taxon>
        <taxon>Viridiplantae</taxon>
        <taxon>Streptophyta</taxon>
        <taxon>Embryophyta</taxon>
        <taxon>Tracheophyta</taxon>
        <taxon>Spermatophyta</taxon>
        <taxon>Magnoliopsida</taxon>
        <taxon>Liliopsida</taxon>
        <taxon>Poales</taxon>
        <taxon>Poaceae</taxon>
        <taxon>PACMAD clade</taxon>
        <taxon>Arundinoideae</taxon>
        <taxon>Arundineae</taxon>
        <taxon>Arundo</taxon>
    </lineage>
</organism>
<evidence type="ECO:0000313" key="1">
    <source>
        <dbReference type="EMBL" id="JAD68781.1"/>
    </source>
</evidence>
<reference evidence="1" key="1">
    <citation type="submission" date="2014-09" db="EMBL/GenBank/DDBJ databases">
        <authorList>
            <person name="Magalhaes I.L.F."/>
            <person name="Oliveira U."/>
            <person name="Santos F.R."/>
            <person name="Vidigal T.H.D.A."/>
            <person name="Brescovit A.D."/>
            <person name="Santos A.J."/>
        </authorList>
    </citation>
    <scope>NUCLEOTIDE SEQUENCE</scope>
    <source>
        <tissue evidence="1">Shoot tissue taken approximately 20 cm above the soil surface</tissue>
    </source>
</reference>